<dbReference type="Pfam" id="PF13499">
    <property type="entry name" value="EF-hand_7"/>
    <property type="match status" value="1"/>
</dbReference>
<evidence type="ECO:0000256" key="1">
    <source>
        <dbReference type="ARBA" id="ARBA00022837"/>
    </source>
</evidence>
<sequence length="462" mass="52177">MGSAPSMLTQYDIEEVQEHSNNLFSQQEIVSLYERFCQLDRNAKGFISADEFLSVPEFAMNPLSQRLLKMVDSLNFKDFVAFLSAFSAKATMQHKIEFIFRVYDSDSNGKVSFNDILEVLRDLSGSFMSDEQRELILFVAECCLIICSEYVTFSSEFTEAELDPRFFGLQQVLSQVLQEAGYTKESYLMLDDFIKAMGLTEIVGSNGAPLLAFMHVIILLSELIRFIEHERRARRGMDIASLELEIYMSPKELSRFKNFVTTSCKRLITSDGHRVRNEILQDFISDFDKLCFKVHPMTGKEKLQNQCNLEMISSSGIKLLTDATVSSPEKIVKPLSGSKGKACVSSCKGKGVLQAGIVKQLNDRLMILEEETETMKKDIFGALEERRSLVKEIYEQFQILQRCLGLRNQVRGETSADDTSIANSSKDGRTGSGLSEIFCQEPNLSLVTRDLTANMLAYQEPA</sequence>
<dbReference type="OrthoDB" id="191686at2759"/>
<dbReference type="PROSITE" id="PS50222">
    <property type="entry name" value="EF_HAND_2"/>
    <property type="match status" value="2"/>
</dbReference>
<keyword evidence="1" id="KW-0106">Calcium</keyword>
<dbReference type="InterPro" id="IPR011992">
    <property type="entry name" value="EF-hand-dom_pair"/>
</dbReference>
<dbReference type="InterPro" id="IPR018247">
    <property type="entry name" value="EF_Hand_1_Ca_BS"/>
</dbReference>
<protein>
    <submittedName>
        <fullName evidence="3">Calcineurin subunit B</fullName>
    </submittedName>
</protein>
<evidence type="ECO:0000259" key="2">
    <source>
        <dbReference type="PROSITE" id="PS50222"/>
    </source>
</evidence>
<dbReference type="PANTHER" id="PTHR46971:SF1">
    <property type="entry name" value="CALCINEURIN B SUBUNIT (PROTEIN PHOSPHATASE 2B REGULATORY SUBUNIT)-LIKE PROTEIN"/>
    <property type="match status" value="1"/>
</dbReference>
<feature type="domain" description="EF-hand" evidence="2">
    <location>
        <begin position="91"/>
        <end position="126"/>
    </location>
</feature>
<feature type="domain" description="EF-hand" evidence="2">
    <location>
        <begin position="27"/>
        <end position="62"/>
    </location>
</feature>
<gene>
    <name evidence="3" type="ORF">CJ030_MR3G026617</name>
</gene>
<dbReference type="GO" id="GO:0005509">
    <property type="term" value="F:calcium ion binding"/>
    <property type="evidence" value="ECO:0007669"/>
    <property type="project" value="InterPro"/>
</dbReference>
<dbReference type="AlphaFoldDB" id="A0A6A1W3P2"/>
<dbReference type="Proteomes" id="UP000516437">
    <property type="component" value="Chromosome 3"/>
</dbReference>
<reference evidence="3 4" key="1">
    <citation type="journal article" date="2019" name="Plant Biotechnol. J.">
        <title>The red bayberry genome and genetic basis of sex determination.</title>
        <authorList>
            <person name="Jia H.M."/>
            <person name="Jia H.J."/>
            <person name="Cai Q.L."/>
            <person name="Wang Y."/>
            <person name="Zhao H.B."/>
            <person name="Yang W.F."/>
            <person name="Wang G.Y."/>
            <person name="Li Y.H."/>
            <person name="Zhan D.L."/>
            <person name="Shen Y.T."/>
            <person name="Niu Q.F."/>
            <person name="Chang L."/>
            <person name="Qiu J."/>
            <person name="Zhao L."/>
            <person name="Xie H.B."/>
            <person name="Fu W.Y."/>
            <person name="Jin J."/>
            <person name="Li X.W."/>
            <person name="Jiao Y."/>
            <person name="Zhou C.C."/>
            <person name="Tu T."/>
            <person name="Chai C.Y."/>
            <person name="Gao J.L."/>
            <person name="Fan L.J."/>
            <person name="van de Weg E."/>
            <person name="Wang J.Y."/>
            <person name="Gao Z.S."/>
        </authorList>
    </citation>
    <scope>NUCLEOTIDE SEQUENCE [LARGE SCALE GENOMIC DNA]</scope>
    <source>
        <tissue evidence="3">Leaves</tissue>
    </source>
</reference>
<dbReference type="PANTHER" id="PTHR46971">
    <property type="entry name" value="CALCINEURIN B SUBUNIT (PROTEIN PHOSPHATASE 2B REGULATORY SUBUNIT)-LIKE PROTEIN"/>
    <property type="match status" value="1"/>
</dbReference>
<dbReference type="PROSITE" id="PS00018">
    <property type="entry name" value="EF_HAND_1"/>
    <property type="match status" value="1"/>
</dbReference>
<dbReference type="SMART" id="SM00054">
    <property type="entry name" value="EFh"/>
    <property type="match status" value="2"/>
</dbReference>
<dbReference type="Gene3D" id="1.10.238.10">
    <property type="entry name" value="EF-hand"/>
    <property type="match status" value="1"/>
</dbReference>
<accession>A0A6A1W3P2</accession>
<dbReference type="EMBL" id="RXIC02000021">
    <property type="protein sequence ID" value="KAB1218737.1"/>
    <property type="molecule type" value="Genomic_DNA"/>
</dbReference>
<keyword evidence="4" id="KW-1185">Reference proteome</keyword>
<organism evidence="3 4">
    <name type="scientific">Morella rubra</name>
    <name type="common">Chinese bayberry</name>
    <dbReference type="NCBI Taxonomy" id="262757"/>
    <lineage>
        <taxon>Eukaryota</taxon>
        <taxon>Viridiplantae</taxon>
        <taxon>Streptophyta</taxon>
        <taxon>Embryophyta</taxon>
        <taxon>Tracheophyta</taxon>
        <taxon>Spermatophyta</taxon>
        <taxon>Magnoliopsida</taxon>
        <taxon>eudicotyledons</taxon>
        <taxon>Gunneridae</taxon>
        <taxon>Pentapetalae</taxon>
        <taxon>rosids</taxon>
        <taxon>fabids</taxon>
        <taxon>Fagales</taxon>
        <taxon>Myricaceae</taxon>
        <taxon>Morella</taxon>
    </lineage>
</organism>
<evidence type="ECO:0000313" key="3">
    <source>
        <dbReference type="EMBL" id="KAB1218737.1"/>
    </source>
</evidence>
<proteinExistence type="predicted"/>
<dbReference type="InterPro" id="IPR002048">
    <property type="entry name" value="EF_hand_dom"/>
</dbReference>
<dbReference type="SUPFAM" id="SSF47473">
    <property type="entry name" value="EF-hand"/>
    <property type="match status" value="1"/>
</dbReference>
<comment type="caution">
    <text evidence="3">The sequence shown here is derived from an EMBL/GenBank/DDBJ whole genome shotgun (WGS) entry which is preliminary data.</text>
</comment>
<name>A0A6A1W3P2_9ROSI</name>
<evidence type="ECO:0000313" key="4">
    <source>
        <dbReference type="Proteomes" id="UP000516437"/>
    </source>
</evidence>